<sequence length="135" mass="15023">MLLSKYSAALIFLIFPIVLSGREISRYLELSESKESAELSESEESAELSESEESVELLPITNLVYYEDEGSSEEGSSEEKPGVILSMKNALNEELKKREQLLNVAKAATQAVGSLITDLYSFLSEKGTLFYHTLF</sequence>
<accession>A0AC35TGT0</accession>
<dbReference type="Proteomes" id="UP000095286">
    <property type="component" value="Unplaced"/>
</dbReference>
<evidence type="ECO:0000313" key="2">
    <source>
        <dbReference type="WBParaSite" id="RSKR_0000044800.1"/>
    </source>
</evidence>
<dbReference type="WBParaSite" id="RSKR_0000044800.1">
    <property type="protein sequence ID" value="RSKR_0000044800.1"/>
    <property type="gene ID" value="RSKR_0000044800"/>
</dbReference>
<proteinExistence type="predicted"/>
<evidence type="ECO:0000313" key="1">
    <source>
        <dbReference type="Proteomes" id="UP000095286"/>
    </source>
</evidence>
<reference evidence="2" key="1">
    <citation type="submission" date="2016-11" db="UniProtKB">
        <authorList>
            <consortium name="WormBaseParasite"/>
        </authorList>
    </citation>
    <scope>IDENTIFICATION</scope>
    <source>
        <strain evidence="2">KR3021</strain>
    </source>
</reference>
<protein>
    <submittedName>
        <fullName evidence="2">Uncharacterized protein</fullName>
    </submittedName>
</protein>
<name>A0AC35TGT0_9BILA</name>
<organism evidence="1 2">
    <name type="scientific">Rhabditophanes sp. KR3021</name>
    <dbReference type="NCBI Taxonomy" id="114890"/>
    <lineage>
        <taxon>Eukaryota</taxon>
        <taxon>Metazoa</taxon>
        <taxon>Ecdysozoa</taxon>
        <taxon>Nematoda</taxon>
        <taxon>Chromadorea</taxon>
        <taxon>Rhabditida</taxon>
        <taxon>Tylenchina</taxon>
        <taxon>Panagrolaimomorpha</taxon>
        <taxon>Strongyloidoidea</taxon>
        <taxon>Alloionematidae</taxon>
        <taxon>Rhabditophanes</taxon>
    </lineage>
</organism>